<protein>
    <submittedName>
        <fullName evidence="8">Guanine nucleotide-binding protein subunit beta-2-like 1</fullName>
    </submittedName>
</protein>
<evidence type="ECO:0000256" key="7">
    <source>
        <dbReference type="SAM" id="SignalP"/>
    </source>
</evidence>
<feature type="repeat" description="WD" evidence="6">
    <location>
        <begin position="484"/>
        <end position="527"/>
    </location>
</feature>
<name>A0A7J6P850_PEROL</name>
<evidence type="ECO:0000256" key="1">
    <source>
        <dbReference type="ARBA" id="ARBA00007253"/>
    </source>
</evidence>
<reference evidence="8 9" key="1">
    <citation type="submission" date="2020-04" db="EMBL/GenBank/DDBJ databases">
        <title>Perkinsus olseni comparative genomics.</title>
        <authorList>
            <person name="Bogema D.R."/>
        </authorList>
    </citation>
    <scope>NUCLEOTIDE SEQUENCE [LARGE SCALE GENOMIC DNA]</scope>
    <source>
        <strain evidence="8">00978-12</strain>
    </source>
</reference>
<dbReference type="InterPro" id="IPR001680">
    <property type="entry name" value="WD40_rpt"/>
</dbReference>
<evidence type="ECO:0000313" key="8">
    <source>
        <dbReference type="EMBL" id="KAF4692354.1"/>
    </source>
</evidence>
<dbReference type="CDD" id="cd00200">
    <property type="entry name" value="WD40"/>
    <property type="match status" value="1"/>
</dbReference>
<dbReference type="EMBL" id="JABANP010000062">
    <property type="protein sequence ID" value="KAF4692354.1"/>
    <property type="molecule type" value="Genomic_DNA"/>
</dbReference>
<evidence type="ECO:0000256" key="4">
    <source>
        <dbReference type="ARBA" id="ARBA00022980"/>
    </source>
</evidence>
<dbReference type="InterPro" id="IPR019775">
    <property type="entry name" value="WD40_repeat_CS"/>
</dbReference>
<keyword evidence="2 6" id="KW-0853">WD repeat</keyword>
<dbReference type="PROSITE" id="PS50082">
    <property type="entry name" value="WD_REPEATS_2"/>
    <property type="match status" value="5"/>
</dbReference>
<feature type="chain" id="PRO_5029453758" evidence="7">
    <location>
        <begin position="19"/>
        <end position="652"/>
    </location>
</feature>
<dbReference type="Gene3D" id="3.30.420.150">
    <property type="entry name" value="Exopolyphosphatase. Domain 2"/>
    <property type="match status" value="1"/>
</dbReference>
<keyword evidence="4" id="KW-0689">Ribosomal protein</keyword>
<sequence length="652" mass="71069">MTFHPIILLLLLTVTGNSKKHAGLVGDCGSTGTRIFFYQVDVEQGGEKLTDLAVRKVTTLAPGASTQWRSGTLEDVLAADLAEAVEPIIREVKGDGSIATWHGLSLLGTGGIRRMNATSRENLWARLKRELTSKLPGVPIEVGDIPGELEALYALTSVSYLYHGAVGVLDLGGRSLEISNPPMPPLNSIEALQLSRGPSDEEEESLVEVVSLDIGERNMKEMDPLRKEERRGHPVTSGPAEEHLCIYAEEGSVGNADGCRGLLREYLDEHRGPVLADFVARDTDYIGIGLFVYAIDFAHWLEEIPSYPHVTVDDLLYAASEAVCSTPFNHSQFTSHPNTQHLVEARGRCADICYAGELLRDMNLTSITIGHPVDDVELEWTLGELTNDSESAGFPRRSLTGHNQAVSDVTLSSDAQYCLSGSWDKTLRLWDVSSGKTVQTFVGHTSDVFSVAFSPDNRQIVSAGRDKSIKIWNAMGECRHTIVDDQHTDWVSCVRFSPSAKQPLIVSCGWDKLVKVWSLDNGKLRINLAGHTGVLNNVTISPDGSLCASGGKDGVAMLWDVNEGKHLYSLDANSSINALCFSPKNYWLCAATDAGVKVWDLETKNVLEEITPPAEYKSPLPWVVSIAWSADGNTLFAGSTDGNIYVYEIARS</sequence>
<dbReference type="Gene3D" id="3.30.420.40">
    <property type="match status" value="1"/>
</dbReference>
<dbReference type="GO" id="GO:0005840">
    <property type="term" value="C:ribosome"/>
    <property type="evidence" value="ECO:0007669"/>
    <property type="project" value="UniProtKB-KW"/>
</dbReference>
<dbReference type="InterPro" id="IPR020472">
    <property type="entry name" value="WD40_PAC1"/>
</dbReference>
<dbReference type="Proteomes" id="UP000541610">
    <property type="component" value="Unassembled WGS sequence"/>
</dbReference>
<feature type="repeat" description="WD" evidence="6">
    <location>
        <begin position="623"/>
        <end position="652"/>
    </location>
</feature>
<dbReference type="InterPro" id="IPR015943">
    <property type="entry name" value="WD40/YVTN_repeat-like_dom_sf"/>
</dbReference>
<dbReference type="Pfam" id="PF00400">
    <property type="entry name" value="WD40"/>
    <property type="match status" value="6"/>
</dbReference>
<dbReference type="PROSITE" id="PS50294">
    <property type="entry name" value="WD_REPEATS_REGION"/>
    <property type="match status" value="5"/>
</dbReference>
<feature type="repeat" description="WD" evidence="6">
    <location>
        <begin position="399"/>
        <end position="440"/>
    </location>
</feature>
<dbReference type="PROSITE" id="PS00678">
    <property type="entry name" value="WD_REPEATS_1"/>
    <property type="match status" value="2"/>
</dbReference>
<evidence type="ECO:0000256" key="2">
    <source>
        <dbReference type="ARBA" id="ARBA00022574"/>
    </source>
</evidence>
<dbReference type="SMART" id="SM00320">
    <property type="entry name" value="WD40"/>
    <property type="match status" value="6"/>
</dbReference>
<dbReference type="GO" id="GO:0043022">
    <property type="term" value="F:ribosome binding"/>
    <property type="evidence" value="ECO:0007669"/>
    <property type="project" value="InterPro"/>
</dbReference>
<organism evidence="8 9">
    <name type="scientific">Perkinsus olseni</name>
    <name type="common">Perkinsus atlanticus</name>
    <dbReference type="NCBI Taxonomy" id="32597"/>
    <lineage>
        <taxon>Eukaryota</taxon>
        <taxon>Sar</taxon>
        <taxon>Alveolata</taxon>
        <taxon>Perkinsozoa</taxon>
        <taxon>Perkinsea</taxon>
        <taxon>Perkinsida</taxon>
        <taxon>Perkinsidae</taxon>
        <taxon>Perkinsus</taxon>
    </lineage>
</organism>
<dbReference type="AlphaFoldDB" id="A0A7J6P850"/>
<keyword evidence="5" id="KW-0687">Ribonucleoprotein</keyword>
<feature type="signal peptide" evidence="7">
    <location>
        <begin position="1"/>
        <end position="18"/>
    </location>
</feature>
<keyword evidence="7" id="KW-0732">Signal</keyword>
<evidence type="ECO:0000313" key="9">
    <source>
        <dbReference type="Proteomes" id="UP000541610"/>
    </source>
</evidence>
<feature type="repeat" description="WD" evidence="6">
    <location>
        <begin position="441"/>
        <end position="473"/>
    </location>
</feature>
<dbReference type="OrthoDB" id="7875889at2759"/>
<dbReference type="InterPro" id="IPR045223">
    <property type="entry name" value="RACK1-like"/>
</dbReference>
<feature type="repeat" description="WD" evidence="6">
    <location>
        <begin position="528"/>
        <end position="569"/>
    </location>
</feature>
<comment type="caution">
    <text evidence="8">The sequence shown here is derived from an EMBL/GenBank/DDBJ whole genome shotgun (WGS) entry which is preliminary data.</text>
</comment>
<dbReference type="PANTHER" id="PTHR19868">
    <property type="entry name" value="RECEPTOR FOR ACTIVATED PROTEIN KINASE C RACK1"/>
    <property type="match status" value="1"/>
</dbReference>
<comment type="similarity">
    <text evidence="1">Belongs to the WD repeat G protein beta family. Ribosomal protein RACK1 subfamily.</text>
</comment>
<evidence type="ECO:0000256" key="6">
    <source>
        <dbReference type="PROSITE-ProRule" id="PRU00221"/>
    </source>
</evidence>
<dbReference type="SUPFAM" id="SSF50978">
    <property type="entry name" value="WD40 repeat-like"/>
    <property type="match status" value="1"/>
</dbReference>
<gene>
    <name evidence="8" type="primary">GNB2L1</name>
    <name evidence="8" type="ORF">FOZ60_013712</name>
</gene>
<dbReference type="Gene3D" id="2.130.10.10">
    <property type="entry name" value="YVTN repeat-like/Quinoprotein amine dehydrogenase"/>
    <property type="match status" value="1"/>
</dbReference>
<dbReference type="InterPro" id="IPR036322">
    <property type="entry name" value="WD40_repeat_dom_sf"/>
</dbReference>
<dbReference type="FunFam" id="2.130.10.10:FF:000018">
    <property type="entry name" value="Receptor for activated C kinase 1"/>
    <property type="match status" value="1"/>
</dbReference>
<evidence type="ECO:0000256" key="3">
    <source>
        <dbReference type="ARBA" id="ARBA00022737"/>
    </source>
</evidence>
<dbReference type="GO" id="GO:0045182">
    <property type="term" value="F:translation regulator activity"/>
    <property type="evidence" value="ECO:0007669"/>
    <property type="project" value="InterPro"/>
</dbReference>
<dbReference type="PRINTS" id="PR00320">
    <property type="entry name" value="GPROTEINBRPT"/>
</dbReference>
<dbReference type="GO" id="GO:1990904">
    <property type="term" value="C:ribonucleoprotein complex"/>
    <property type="evidence" value="ECO:0007669"/>
    <property type="project" value="UniProtKB-KW"/>
</dbReference>
<accession>A0A7J6P850</accession>
<keyword evidence="3" id="KW-0677">Repeat</keyword>
<evidence type="ECO:0000256" key="5">
    <source>
        <dbReference type="ARBA" id="ARBA00023274"/>
    </source>
</evidence>
<proteinExistence type="inferred from homology"/>